<evidence type="ECO:0000313" key="2">
    <source>
        <dbReference type="EMBL" id="UTW09721.1"/>
    </source>
</evidence>
<keyword evidence="1" id="KW-1133">Transmembrane helix</keyword>
<keyword evidence="3" id="KW-1185">Reference proteome</keyword>
<keyword evidence="1" id="KW-0472">Membrane</keyword>
<proteinExistence type="predicted"/>
<keyword evidence="1" id="KW-0812">Transmembrane</keyword>
<evidence type="ECO:0000256" key="1">
    <source>
        <dbReference type="SAM" id="Phobius"/>
    </source>
</evidence>
<organism evidence="2 3">
    <name type="scientific">Pseudomonas benzenivorans</name>
    <dbReference type="NCBI Taxonomy" id="556533"/>
    <lineage>
        <taxon>Bacteria</taxon>
        <taxon>Pseudomonadati</taxon>
        <taxon>Pseudomonadota</taxon>
        <taxon>Gammaproteobacteria</taxon>
        <taxon>Pseudomonadales</taxon>
        <taxon>Pseudomonadaceae</taxon>
        <taxon>Pseudomonas</taxon>
    </lineage>
</organism>
<dbReference type="Proteomes" id="UP001059672">
    <property type="component" value="Chromosome"/>
</dbReference>
<protein>
    <submittedName>
        <fullName evidence="2">Uncharacterized protein</fullName>
    </submittedName>
</protein>
<sequence>MENSLFFRVVKPLVSVACLILLIESLRTGSTLGFGKTGFYWVSQAVHPVRFWVANISLVALAVLGLLGAVQRKRG</sequence>
<name>A0ABY5HBJ6_9PSED</name>
<feature type="transmembrane region" description="Helical" evidence="1">
    <location>
        <begin position="51"/>
        <end position="70"/>
    </location>
</feature>
<gene>
    <name evidence="2" type="ORF">KDW96_10625</name>
</gene>
<dbReference type="EMBL" id="CP073346">
    <property type="protein sequence ID" value="UTW09721.1"/>
    <property type="molecule type" value="Genomic_DNA"/>
</dbReference>
<accession>A0ABY5HBJ6</accession>
<evidence type="ECO:0000313" key="3">
    <source>
        <dbReference type="Proteomes" id="UP001059672"/>
    </source>
</evidence>
<dbReference type="RefSeq" id="WP_255840380.1">
    <property type="nucleotide sequence ID" value="NZ_CP073346.1"/>
</dbReference>
<reference evidence="2" key="1">
    <citation type="submission" date="2021-04" db="EMBL/GenBank/DDBJ databases">
        <title>Oceanospirillales bacteria with DddD are important DMSP degraders in coastal seawater.</title>
        <authorList>
            <person name="Liu J."/>
        </authorList>
    </citation>
    <scope>NUCLEOTIDE SEQUENCE</scope>
    <source>
        <strain evidence="2">D13-4</strain>
    </source>
</reference>